<dbReference type="InParanoid" id="A0A0P0W8C1"/>
<gene>
    <name evidence="2" type="ordered locus">Os04g0296301</name>
    <name evidence="2" type="ORF">OSNPB_040296301</name>
</gene>
<dbReference type="PaxDb" id="39947-A0A0P0W8C1"/>
<evidence type="ECO:0000256" key="1">
    <source>
        <dbReference type="SAM" id="MobiDB-lite"/>
    </source>
</evidence>
<evidence type="ECO:0000313" key="2">
    <source>
        <dbReference type="EMBL" id="BAS88448.1"/>
    </source>
</evidence>
<dbReference type="Proteomes" id="UP000059680">
    <property type="component" value="Chromosome 4"/>
</dbReference>
<organism evidence="2 3">
    <name type="scientific">Oryza sativa subsp. japonica</name>
    <name type="common">Rice</name>
    <dbReference type="NCBI Taxonomy" id="39947"/>
    <lineage>
        <taxon>Eukaryota</taxon>
        <taxon>Viridiplantae</taxon>
        <taxon>Streptophyta</taxon>
        <taxon>Embryophyta</taxon>
        <taxon>Tracheophyta</taxon>
        <taxon>Spermatophyta</taxon>
        <taxon>Magnoliopsida</taxon>
        <taxon>Liliopsida</taxon>
        <taxon>Poales</taxon>
        <taxon>Poaceae</taxon>
        <taxon>BOP clade</taxon>
        <taxon>Oryzoideae</taxon>
        <taxon>Oryzeae</taxon>
        <taxon>Oryzinae</taxon>
        <taxon>Oryza</taxon>
        <taxon>Oryza sativa</taxon>
    </lineage>
</organism>
<proteinExistence type="predicted"/>
<evidence type="ECO:0000313" key="3">
    <source>
        <dbReference type="Proteomes" id="UP000059680"/>
    </source>
</evidence>
<reference evidence="2 3" key="2">
    <citation type="journal article" date="2013" name="Plant Cell Physiol.">
        <title>Rice Annotation Project Database (RAP-DB): an integrative and interactive database for rice genomics.</title>
        <authorList>
            <person name="Sakai H."/>
            <person name="Lee S.S."/>
            <person name="Tanaka T."/>
            <person name="Numa H."/>
            <person name="Kim J."/>
            <person name="Kawahara Y."/>
            <person name="Wakimoto H."/>
            <person name="Yang C.C."/>
            <person name="Iwamoto M."/>
            <person name="Abe T."/>
            <person name="Yamada Y."/>
            <person name="Muto A."/>
            <person name="Inokuchi H."/>
            <person name="Ikemura T."/>
            <person name="Matsumoto T."/>
            <person name="Sasaki T."/>
            <person name="Itoh T."/>
        </authorList>
    </citation>
    <scope>NUCLEOTIDE SEQUENCE [LARGE SCALE GENOMIC DNA]</scope>
    <source>
        <strain evidence="3">cv. Nipponbare</strain>
    </source>
</reference>
<dbReference type="EMBL" id="AP014960">
    <property type="protein sequence ID" value="BAS88448.1"/>
    <property type="molecule type" value="Genomic_DNA"/>
</dbReference>
<sequence length="61" mass="7480">SLTPPRLLQRCRREGLRHRWEQRVRGRRRRRREPRHRRHSRTTLAVHTFFSSDPTHAGMNG</sequence>
<feature type="region of interest" description="Disordered" evidence="1">
    <location>
        <begin position="23"/>
        <end position="42"/>
    </location>
</feature>
<keyword evidence="3" id="KW-1185">Reference proteome</keyword>
<name>A0A0P0W8C1_ORYSJ</name>
<dbReference type="SMR" id="A0A0P0W8C1"/>
<reference evidence="2 3" key="3">
    <citation type="journal article" date="2013" name="Rice">
        <title>Improvement of the Oryza sativa Nipponbare reference genome using next generation sequence and optical map data.</title>
        <authorList>
            <person name="Kawahara Y."/>
            <person name="de la Bastide M."/>
            <person name="Hamilton J.P."/>
            <person name="Kanamori H."/>
            <person name="McCombie W.R."/>
            <person name="Ouyang S."/>
            <person name="Schwartz D.C."/>
            <person name="Tanaka T."/>
            <person name="Wu J."/>
            <person name="Zhou S."/>
            <person name="Childs K.L."/>
            <person name="Davidson R.M."/>
            <person name="Lin H."/>
            <person name="Quesada-Ocampo L."/>
            <person name="Vaillancourt B."/>
            <person name="Sakai H."/>
            <person name="Lee S.S."/>
            <person name="Kim J."/>
            <person name="Numa H."/>
            <person name="Itoh T."/>
            <person name="Buell C.R."/>
            <person name="Matsumoto T."/>
        </authorList>
    </citation>
    <scope>NUCLEOTIDE SEQUENCE [LARGE SCALE GENOMIC DNA]</scope>
    <source>
        <strain evidence="3">cv. Nipponbare</strain>
    </source>
</reference>
<feature type="non-terminal residue" evidence="2">
    <location>
        <position position="1"/>
    </location>
</feature>
<feature type="compositionally biased region" description="Basic residues" evidence="1">
    <location>
        <begin position="25"/>
        <end position="41"/>
    </location>
</feature>
<reference evidence="3" key="1">
    <citation type="journal article" date="2005" name="Nature">
        <title>The map-based sequence of the rice genome.</title>
        <authorList>
            <consortium name="International rice genome sequencing project (IRGSP)"/>
            <person name="Matsumoto T."/>
            <person name="Wu J."/>
            <person name="Kanamori H."/>
            <person name="Katayose Y."/>
            <person name="Fujisawa M."/>
            <person name="Namiki N."/>
            <person name="Mizuno H."/>
            <person name="Yamamoto K."/>
            <person name="Antonio B.A."/>
            <person name="Baba T."/>
            <person name="Sakata K."/>
            <person name="Nagamura Y."/>
            <person name="Aoki H."/>
            <person name="Arikawa K."/>
            <person name="Arita K."/>
            <person name="Bito T."/>
            <person name="Chiden Y."/>
            <person name="Fujitsuka N."/>
            <person name="Fukunaka R."/>
            <person name="Hamada M."/>
            <person name="Harada C."/>
            <person name="Hayashi A."/>
            <person name="Hijishita S."/>
            <person name="Honda M."/>
            <person name="Hosokawa S."/>
            <person name="Ichikawa Y."/>
            <person name="Idonuma A."/>
            <person name="Iijima M."/>
            <person name="Ikeda M."/>
            <person name="Ikeno M."/>
            <person name="Ito K."/>
            <person name="Ito S."/>
            <person name="Ito T."/>
            <person name="Ito Y."/>
            <person name="Ito Y."/>
            <person name="Iwabuchi A."/>
            <person name="Kamiya K."/>
            <person name="Karasawa W."/>
            <person name="Kurita K."/>
            <person name="Katagiri S."/>
            <person name="Kikuta A."/>
            <person name="Kobayashi H."/>
            <person name="Kobayashi N."/>
            <person name="Machita K."/>
            <person name="Maehara T."/>
            <person name="Masukawa M."/>
            <person name="Mizubayashi T."/>
            <person name="Mukai Y."/>
            <person name="Nagasaki H."/>
            <person name="Nagata Y."/>
            <person name="Naito S."/>
            <person name="Nakashima M."/>
            <person name="Nakama Y."/>
            <person name="Nakamichi Y."/>
            <person name="Nakamura M."/>
            <person name="Meguro A."/>
            <person name="Negishi M."/>
            <person name="Ohta I."/>
            <person name="Ohta T."/>
            <person name="Okamoto M."/>
            <person name="Ono N."/>
            <person name="Saji S."/>
            <person name="Sakaguchi M."/>
            <person name="Sakai K."/>
            <person name="Shibata M."/>
            <person name="Shimokawa T."/>
            <person name="Song J."/>
            <person name="Takazaki Y."/>
            <person name="Terasawa K."/>
            <person name="Tsugane M."/>
            <person name="Tsuji K."/>
            <person name="Ueda S."/>
            <person name="Waki K."/>
            <person name="Yamagata H."/>
            <person name="Yamamoto M."/>
            <person name="Yamamoto S."/>
            <person name="Yamane H."/>
            <person name="Yoshiki S."/>
            <person name="Yoshihara R."/>
            <person name="Yukawa K."/>
            <person name="Zhong H."/>
            <person name="Yano M."/>
            <person name="Yuan Q."/>
            <person name="Ouyang S."/>
            <person name="Liu J."/>
            <person name="Jones K.M."/>
            <person name="Gansberger K."/>
            <person name="Moffat K."/>
            <person name="Hill J."/>
            <person name="Bera J."/>
            <person name="Fadrosh D."/>
            <person name="Jin S."/>
            <person name="Johri S."/>
            <person name="Kim M."/>
            <person name="Overton L."/>
            <person name="Reardon M."/>
            <person name="Tsitrin T."/>
            <person name="Vuong H."/>
            <person name="Weaver B."/>
            <person name="Ciecko A."/>
            <person name="Tallon L."/>
            <person name="Jackson J."/>
            <person name="Pai G."/>
            <person name="Aken S.V."/>
            <person name="Utterback T."/>
            <person name="Reidmuller S."/>
            <person name="Feldblyum T."/>
            <person name="Hsiao J."/>
            <person name="Zismann V."/>
            <person name="Iobst S."/>
            <person name="de Vazeille A.R."/>
            <person name="Buell C.R."/>
            <person name="Ying K."/>
            <person name="Li Y."/>
            <person name="Lu T."/>
            <person name="Huang Y."/>
            <person name="Zhao Q."/>
            <person name="Feng Q."/>
            <person name="Zhang L."/>
            <person name="Zhu J."/>
            <person name="Weng Q."/>
            <person name="Mu J."/>
            <person name="Lu Y."/>
            <person name="Fan D."/>
            <person name="Liu Y."/>
            <person name="Guan J."/>
            <person name="Zhang Y."/>
            <person name="Yu S."/>
            <person name="Liu X."/>
            <person name="Zhang Y."/>
            <person name="Hong G."/>
            <person name="Han B."/>
            <person name="Choisne N."/>
            <person name="Demange N."/>
            <person name="Orjeda G."/>
            <person name="Samain S."/>
            <person name="Cattolico L."/>
            <person name="Pelletier E."/>
            <person name="Couloux A."/>
            <person name="Segurens B."/>
            <person name="Wincker P."/>
            <person name="D'Hont A."/>
            <person name="Scarpelli C."/>
            <person name="Weissenbach J."/>
            <person name="Salanoubat M."/>
            <person name="Quetier F."/>
            <person name="Yu Y."/>
            <person name="Kim H.R."/>
            <person name="Rambo T."/>
            <person name="Currie J."/>
            <person name="Collura K."/>
            <person name="Luo M."/>
            <person name="Yang T."/>
            <person name="Ammiraju J.S.S."/>
            <person name="Engler F."/>
            <person name="Soderlund C."/>
            <person name="Wing R.A."/>
            <person name="Palmer L.E."/>
            <person name="de la Bastide M."/>
            <person name="Spiegel L."/>
            <person name="Nascimento L."/>
            <person name="Zutavern T."/>
            <person name="O'Shaughnessy A."/>
            <person name="Dike S."/>
            <person name="Dedhia N."/>
            <person name="Preston R."/>
            <person name="Balija V."/>
            <person name="McCombie W.R."/>
            <person name="Chow T."/>
            <person name="Chen H."/>
            <person name="Chung M."/>
            <person name="Chen C."/>
            <person name="Shaw J."/>
            <person name="Wu H."/>
            <person name="Hsiao K."/>
            <person name="Chao Y."/>
            <person name="Chu M."/>
            <person name="Cheng C."/>
            <person name="Hour A."/>
            <person name="Lee P."/>
            <person name="Lin S."/>
            <person name="Lin Y."/>
            <person name="Liou J."/>
            <person name="Liu S."/>
            <person name="Hsing Y."/>
            <person name="Raghuvanshi S."/>
            <person name="Mohanty A."/>
            <person name="Bharti A.K."/>
            <person name="Gaur A."/>
            <person name="Gupta V."/>
            <person name="Kumar D."/>
            <person name="Ravi V."/>
            <person name="Vij S."/>
            <person name="Kapur A."/>
            <person name="Khurana P."/>
            <person name="Khurana P."/>
            <person name="Khurana J.P."/>
            <person name="Tyagi A.K."/>
            <person name="Gaikwad K."/>
            <person name="Singh A."/>
            <person name="Dalal V."/>
            <person name="Srivastava S."/>
            <person name="Dixit A."/>
            <person name="Pal A.K."/>
            <person name="Ghazi I.A."/>
            <person name="Yadav M."/>
            <person name="Pandit A."/>
            <person name="Bhargava A."/>
            <person name="Sureshbabu K."/>
            <person name="Batra K."/>
            <person name="Sharma T.R."/>
            <person name="Mohapatra T."/>
            <person name="Singh N.K."/>
            <person name="Messing J."/>
            <person name="Nelson A.B."/>
            <person name="Fuks G."/>
            <person name="Kavchok S."/>
            <person name="Keizer G."/>
            <person name="Linton E."/>
            <person name="Llaca V."/>
            <person name="Song R."/>
            <person name="Tanyolac B."/>
            <person name="Young S."/>
            <person name="Ho-Il K."/>
            <person name="Hahn J.H."/>
            <person name="Sangsakoo G."/>
            <person name="Vanavichit A."/>
            <person name="de Mattos Luiz.A.T."/>
            <person name="Zimmer P.D."/>
            <person name="Malone G."/>
            <person name="Dellagostin O."/>
            <person name="de Oliveira A.C."/>
            <person name="Bevan M."/>
            <person name="Bancroft I."/>
            <person name="Minx P."/>
            <person name="Cordum H."/>
            <person name="Wilson R."/>
            <person name="Cheng Z."/>
            <person name="Jin W."/>
            <person name="Jiang J."/>
            <person name="Leong S.A."/>
            <person name="Iwama H."/>
            <person name="Gojobori T."/>
            <person name="Itoh T."/>
            <person name="Niimura Y."/>
            <person name="Fujii Y."/>
            <person name="Habara T."/>
            <person name="Sakai H."/>
            <person name="Sato Y."/>
            <person name="Wilson G."/>
            <person name="Kumar K."/>
            <person name="McCouch S."/>
            <person name="Juretic N."/>
            <person name="Hoen D."/>
            <person name="Wright S."/>
            <person name="Bruskiewich R."/>
            <person name="Bureau T."/>
            <person name="Miyao A."/>
            <person name="Hirochika H."/>
            <person name="Nishikawa T."/>
            <person name="Kadowaki K."/>
            <person name="Sugiura M."/>
            <person name="Burr B."/>
            <person name="Sasaki T."/>
        </authorList>
    </citation>
    <scope>NUCLEOTIDE SEQUENCE [LARGE SCALE GENOMIC DNA]</scope>
    <source>
        <strain evidence="3">cv. Nipponbare</strain>
    </source>
</reference>
<dbReference type="Gramene" id="Os04t0296301-00">
    <property type="protein sequence ID" value="Os04t0296301-00"/>
    <property type="gene ID" value="Os04g0296301"/>
</dbReference>
<protein>
    <submittedName>
        <fullName evidence="2">Os04g0296301 protein</fullName>
    </submittedName>
</protein>
<accession>A0A0P0W8C1</accession>
<dbReference type="AlphaFoldDB" id="A0A0P0W8C1"/>